<dbReference type="AlphaFoldDB" id="A0AA88PG54"/>
<dbReference type="Proteomes" id="UP001187343">
    <property type="component" value="Unassembled WGS sequence"/>
</dbReference>
<evidence type="ECO:0000313" key="3">
    <source>
        <dbReference type="Proteomes" id="UP001187343"/>
    </source>
</evidence>
<keyword evidence="3" id="KW-1185">Reference proteome</keyword>
<proteinExistence type="predicted"/>
<dbReference type="EMBL" id="JAUYZG010000018">
    <property type="protein sequence ID" value="KAK2881121.1"/>
    <property type="molecule type" value="Genomic_DNA"/>
</dbReference>
<feature type="region of interest" description="Disordered" evidence="1">
    <location>
        <begin position="1"/>
        <end position="39"/>
    </location>
</feature>
<organism evidence="2 3">
    <name type="scientific">Cirrhinus molitorella</name>
    <name type="common">mud carp</name>
    <dbReference type="NCBI Taxonomy" id="172907"/>
    <lineage>
        <taxon>Eukaryota</taxon>
        <taxon>Metazoa</taxon>
        <taxon>Chordata</taxon>
        <taxon>Craniata</taxon>
        <taxon>Vertebrata</taxon>
        <taxon>Euteleostomi</taxon>
        <taxon>Actinopterygii</taxon>
        <taxon>Neopterygii</taxon>
        <taxon>Teleostei</taxon>
        <taxon>Ostariophysi</taxon>
        <taxon>Cypriniformes</taxon>
        <taxon>Cyprinidae</taxon>
        <taxon>Labeoninae</taxon>
        <taxon>Labeonini</taxon>
        <taxon>Cirrhinus</taxon>
    </lineage>
</organism>
<feature type="compositionally biased region" description="Basic and acidic residues" evidence="1">
    <location>
        <begin position="1"/>
        <end position="10"/>
    </location>
</feature>
<comment type="caution">
    <text evidence="2">The sequence shown here is derived from an EMBL/GenBank/DDBJ whole genome shotgun (WGS) entry which is preliminary data.</text>
</comment>
<reference evidence="2" key="1">
    <citation type="submission" date="2023-08" db="EMBL/GenBank/DDBJ databases">
        <title>Chromosome-level Genome Assembly of mud carp (Cirrhinus molitorella).</title>
        <authorList>
            <person name="Liu H."/>
        </authorList>
    </citation>
    <scope>NUCLEOTIDE SEQUENCE</scope>
    <source>
        <strain evidence="2">Prfri</strain>
        <tissue evidence="2">Muscle</tissue>
    </source>
</reference>
<evidence type="ECO:0000313" key="2">
    <source>
        <dbReference type="EMBL" id="KAK2881121.1"/>
    </source>
</evidence>
<protein>
    <submittedName>
        <fullName evidence="2">Uncharacterized protein</fullName>
    </submittedName>
</protein>
<gene>
    <name evidence="2" type="ORF">Q8A67_018389</name>
</gene>
<feature type="compositionally biased region" description="Polar residues" evidence="1">
    <location>
        <begin position="16"/>
        <end position="25"/>
    </location>
</feature>
<name>A0AA88PG54_9TELE</name>
<evidence type="ECO:0000256" key="1">
    <source>
        <dbReference type="SAM" id="MobiDB-lite"/>
    </source>
</evidence>
<accession>A0AA88PG54</accession>
<sequence length="86" mass="9238">MMKHFSEKSGGRKSGQLHSNCNHNGSLPPEQRAPYASQELRPIAPALSSRAGILLPSHLAPSAQIPGVPLPKLGILQPVLRQDRVT</sequence>